<gene>
    <name evidence="8" type="ORF">GCM10023184_39930</name>
</gene>
<dbReference type="Gene3D" id="1.20.1250.20">
    <property type="entry name" value="MFS general substrate transporter like domains"/>
    <property type="match status" value="1"/>
</dbReference>
<reference evidence="9" key="1">
    <citation type="journal article" date="2019" name="Int. J. Syst. Evol. Microbiol.">
        <title>The Global Catalogue of Microorganisms (GCM) 10K type strain sequencing project: providing services to taxonomists for standard genome sequencing and annotation.</title>
        <authorList>
            <consortium name="The Broad Institute Genomics Platform"/>
            <consortium name="The Broad Institute Genome Sequencing Center for Infectious Disease"/>
            <person name="Wu L."/>
            <person name="Ma J."/>
        </authorList>
    </citation>
    <scope>NUCLEOTIDE SEQUENCE [LARGE SCALE GENOMIC DNA]</scope>
    <source>
        <strain evidence="9">JCM 17919</strain>
    </source>
</reference>
<dbReference type="RefSeq" id="WP_345257674.1">
    <property type="nucleotide sequence ID" value="NZ_BAABGY010000015.1"/>
</dbReference>
<dbReference type="PANTHER" id="PTHR43124">
    <property type="entry name" value="PURINE EFFLUX PUMP PBUE"/>
    <property type="match status" value="1"/>
</dbReference>
<comment type="subcellular location">
    <subcellularLocation>
        <location evidence="1">Cell membrane</location>
        <topology evidence="1">Multi-pass membrane protein</topology>
    </subcellularLocation>
</comment>
<proteinExistence type="predicted"/>
<feature type="transmembrane region" description="Helical" evidence="6">
    <location>
        <begin position="278"/>
        <end position="296"/>
    </location>
</feature>
<feature type="transmembrane region" description="Helical" evidence="6">
    <location>
        <begin position="12"/>
        <end position="34"/>
    </location>
</feature>
<sequence length="415" mass="44577">MQTHKLTAYQKRVIALLALIQFTVVLDFMVMAPLGDLMMKSMKLKATEFAFAVSAYAFSAGMSGLLAAGFADKFDRKKLLLFLYIGFTLGTLGCGLAATYPLLVAARIVTGLFGGVLSSVSFAIIADLFAYDQRGRVMGFVQMSFAVSQVAGIPIGLWLANAWDWHAPFLMIVGVCVLATVFCAAVLRPLPPHPDRSAGNPLTHLRRTIGNRPYWLPFAATALLSIGGFLIMPFSTPFLINNVGVTQAKLPVVYVVVGCFSLVTLPLIGRLADRVGKFPTFLGGSLLAMLMVGIYTHMTPMALGFVIAVSVLMFAGVMSRAIPGQALMTAIPTPSDRGAFMSINSSLQQIAGGIASVIAGWVIVQEPSGRIHHFDTLGWLCIAMMGLCIFFMQRIAQRVAKQIAPKTKATVVETV</sequence>
<dbReference type="InterPro" id="IPR020846">
    <property type="entry name" value="MFS_dom"/>
</dbReference>
<dbReference type="PROSITE" id="PS50850">
    <property type="entry name" value="MFS"/>
    <property type="match status" value="1"/>
</dbReference>
<protein>
    <submittedName>
        <fullName evidence="8">MFS transporter</fullName>
    </submittedName>
</protein>
<keyword evidence="5 6" id="KW-0472">Membrane</keyword>
<name>A0ABP8HMM8_9BACT</name>
<dbReference type="Proteomes" id="UP001501725">
    <property type="component" value="Unassembled WGS sequence"/>
</dbReference>
<keyword evidence="9" id="KW-1185">Reference proteome</keyword>
<feature type="transmembrane region" description="Helical" evidence="6">
    <location>
        <begin position="214"/>
        <end position="232"/>
    </location>
</feature>
<evidence type="ECO:0000256" key="3">
    <source>
        <dbReference type="ARBA" id="ARBA00022692"/>
    </source>
</evidence>
<feature type="transmembrane region" description="Helical" evidence="6">
    <location>
        <begin position="343"/>
        <end position="364"/>
    </location>
</feature>
<feature type="domain" description="Major facilitator superfamily (MFS) profile" evidence="7">
    <location>
        <begin position="13"/>
        <end position="396"/>
    </location>
</feature>
<dbReference type="SUPFAM" id="SSF103473">
    <property type="entry name" value="MFS general substrate transporter"/>
    <property type="match status" value="1"/>
</dbReference>
<feature type="transmembrane region" description="Helical" evidence="6">
    <location>
        <begin position="376"/>
        <end position="396"/>
    </location>
</feature>
<evidence type="ECO:0000256" key="6">
    <source>
        <dbReference type="SAM" id="Phobius"/>
    </source>
</evidence>
<dbReference type="CDD" id="cd17324">
    <property type="entry name" value="MFS_NepI_like"/>
    <property type="match status" value="1"/>
</dbReference>
<evidence type="ECO:0000256" key="1">
    <source>
        <dbReference type="ARBA" id="ARBA00004651"/>
    </source>
</evidence>
<feature type="transmembrane region" description="Helical" evidence="6">
    <location>
        <begin position="49"/>
        <end position="68"/>
    </location>
</feature>
<evidence type="ECO:0000256" key="2">
    <source>
        <dbReference type="ARBA" id="ARBA00022475"/>
    </source>
</evidence>
<comment type="caution">
    <text evidence="8">The sequence shown here is derived from an EMBL/GenBank/DDBJ whole genome shotgun (WGS) entry which is preliminary data.</text>
</comment>
<evidence type="ECO:0000259" key="7">
    <source>
        <dbReference type="PROSITE" id="PS50850"/>
    </source>
</evidence>
<dbReference type="InterPro" id="IPR050189">
    <property type="entry name" value="MFS_Efflux_Transporters"/>
</dbReference>
<dbReference type="Pfam" id="PF07690">
    <property type="entry name" value="MFS_1"/>
    <property type="match status" value="1"/>
</dbReference>
<dbReference type="InterPro" id="IPR036259">
    <property type="entry name" value="MFS_trans_sf"/>
</dbReference>
<dbReference type="InterPro" id="IPR011701">
    <property type="entry name" value="MFS"/>
</dbReference>
<keyword evidence="2" id="KW-1003">Cell membrane</keyword>
<feature type="transmembrane region" description="Helical" evidence="6">
    <location>
        <begin position="108"/>
        <end position="130"/>
    </location>
</feature>
<evidence type="ECO:0000313" key="8">
    <source>
        <dbReference type="EMBL" id="GAA4341460.1"/>
    </source>
</evidence>
<dbReference type="EMBL" id="BAABGY010000015">
    <property type="protein sequence ID" value="GAA4341460.1"/>
    <property type="molecule type" value="Genomic_DNA"/>
</dbReference>
<dbReference type="PANTHER" id="PTHR43124:SF3">
    <property type="entry name" value="CHLORAMPHENICOL EFFLUX PUMP RV0191"/>
    <property type="match status" value="1"/>
</dbReference>
<accession>A0ABP8HMM8</accession>
<feature type="transmembrane region" description="Helical" evidence="6">
    <location>
        <begin position="165"/>
        <end position="187"/>
    </location>
</feature>
<evidence type="ECO:0000313" key="9">
    <source>
        <dbReference type="Proteomes" id="UP001501725"/>
    </source>
</evidence>
<feature type="transmembrane region" description="Helical" evidence="6">
    <location>
        <begin position="252"/>
        <end position="271"/>
    </location>
</feature>
<feature type="transmembrane region" description="Helical" evidence="6">
    <location>
        <begin position="80"/>
        <end position="102"/>
    </location>
</feature>
<keyword evidence="4 6" id="KW-1133">Transmembrane helix</keyword>
<evidence type="ECO:0000256" key="4">
    <source>
        <dbReference type="ARBA" id="ARBA00022989"/>
    </source>
</evidence>
<feature type="transmembrane region" description="Helical" evidence="6">
    <location>
        <begin position="302"/>
        <end position="322"/>
    </location>
</feature>
<feature type="transmembrane region" description="Helical" evidence="6">
    <location>
        <begin position="137"/>
        <end position="159"/>
    </location>
</feature>
<evidence type="ECO:0000256" key="5">
    <source>
        <dbReference type="ARBA" id="ARBA00023136"/>
    </source>
</evidence>
<organism evidence="8 9">
    <name type="scientific">Flaviaesturariibacter amylovorans</name>
    <dbReference type="NCBI Taxonomy" id="1084520"/>
    <lineage>
        <taxon>Bacteria</taxon>
        <taxon>Pseudomonadati</taxon>
        <taxon>Bacteroidota</taxon>
        <taxon>Chitinophagia</taxon>
        <taxon>Chitinophagales</taxon>
        <taxon>Chitinophagaceae</taxon>
        <taxon>Flaviaestuariibacter</taxon>
    </lineage>
</organism>
<keyword evidence="3 6" id="KW-0812">Transmembrane</keyword>